<evidence type="ECO:0000313" key="3">
    <source>
        <dbReference type="EMBL" id="PZO44405.1"/>
    </source>
</evidence>
<proteinExistence type="predicted"/>
<feature type="transmembrane region" description="Helical" evidence="1">
    <location>
        <begin position="7"/>
        <end position="32"/>
    </location>
</feature>
<comment type="caution">
    <text evidence="3">The sequence shown here is derived from an EMBL/GenBank/DDBJ whole genome shotgun (WGS) entry which is preliminary data.</text>
</comment>
<dbReference type="Proteomes" id="UP000249081">
    <property type="component" value="Unassembled WGS sequence"/>
</dbReference>
<dbReference type="EMBL" id="QBMN01000017">
    <property type="protein sequence ID" value="PZO44405.1"/>
    <property type="molecule type" value="Genomic_DNA"/>
</dbReference>
<evidence type="ECO:0000259" key="2">
    <source>
        <dbReference type="Pfam" id="PF13548"/>
    </source>
</evidence>
<feature type="transmembrane region" description="Helical" evidence="1">
    <location>
        <begin position="44"/>
        <end position="68"/>
    </location>
</feature>
<organism evidence="3 4">
    <name type="scientific">Shackletoniella antarctica</name>
    <dbReference type="NCBI Taxonomy" id="268115"/>
    <lineage>
        <taxon>Bacteria</taxon>
        <taxon>Bacillati</taxon>
        <taxon>Cyanobacteriota</taxon>
        <taxon>Cyanophyceae</taxon>
        <taxon>Oculatellales</taxon>
        <taxon>Oculatellaceae</taxon>
        <taxon>Shackletoniella</taxon>
    </lineage>
</organism>
<keyword evidence="1" id="KW-1133">Transmembrane helix</keyword>
<gene>
    <name evidence="3" type="ORF">DCF17_04040</name>
</gene>
<feature type="transmembrane region" description="Helical" evidence="1">
    <location>
        <begin position="152"/>
        <end position="176"/>
    </location>
</feature>
<sequence>MDVLLHVAIGIGLSAAAGFRILVPFLVAGIAAHQGYLTLAPSMAWMGSAPAIAAFAVATLLEVLIYFVPIVDNLMDAVELPAAAIAGTVLTAAVTGGDMNPFLQWSLALIAGGGVASGTQAFTGLARLASTATAGPVGNIAVSTTELASSTILSVLAIAVPILVLVVVGVLMYLLFRRRGRKWRSPRPQ</sequence>
<keyword evidence="1" id="KW-0472">Membrane</keyword>
<protein>
    <submittedName>
        <fullName evidence="3">DUF4126 domain-containing protein</fullName>
    </submittedName>
</protein>
<reference evidence="3 4" key="2">
    <citation type="submission" date="2018-06" db="EMBL/GenBank/DDBJ databases">
        <title>Metagenomic assembly of (sub)arctic Cyanobacteria and their associated microbiome from non-axenic cultures.</title>
        <authorList>
            <person name="Baurain D."/>
        </authorList>
    </citation>
    <scope>NUCLEOTIDE SEQUENCE [LARGE SCALE GENOMIC DNA]</scope>
    <source>
        <strain evidence="3">ULC041bin1</strain>
    </source>
</reference>
<feature type="domain" description="DUF4126" evidence="2">
    <location>
        <begin position="8"/>
        <end position="177"/>
    </location>
</feature>
<name>A0A2W4YC34_9CYAN</name>
<evidence type="ECO:0000256" key="1">
    <source>
        <dbReference type="SAM" id="Phobius"/>
    </source>
</evidence>
<evidence type="ECO:0000313" key="4">
    <source>
        <dbReference type="Proteomes" id="UP000249081"/>
    </source>
</evidence>
<keyword evidence="1" id="KW-0812">Transmembrane</keyword>
<dbReference type="Pfam" id="PF13548">
    <property type="entry name" value="DUF4126"/>
    <property type="match status" value="1"/>
</dbReference>
<feature type="transmembrane region" description="Helical" evidence="1">
    <location>
        <begin position="80"/>
        <end position="97"/>
    </location>
</feature>
<reference evidence="4" key="1">
    <citation type="submission" date="2018-04" db="EMBL/GenBank/DDBJ databases">
        <authorList>
            <person name="Cornet L."/>
        </authorList>
    </citation>
    <scope>NUCLEOTIDE SEQUENCE [LARGE SCALE GENOMIC DNA]</scope>
</reference>
<dbReference type="AlphaFoldDB" id="A0A2W4YC34"/>
<dbReference type="InterPro" id="IPR025196">
    <property type="entry name" value="DUF4126"/>
</dbReference>
<accession>A0A2W4YC34</accession>